<dbReference type="Gene3D" id="3.20.20.70">
    <property type="entry name" value="Aldolase class I"/>
    <property type="match status" value="1"/>
</dbReference>
<dbReference type="SMART" id="SM01130">
    <property type="entry name" value="DHDPS"/>
    <property type="match status" value="1"/>
</dbReference>
<comment type="caution">
    <text evidence="6">The sequence shown here is derived from an EMBL/GenBank/DDBJ whole genome shotgun (WGS) entry which is preliminary data.</text>
</comment>
<dbReference type="Pfam" id="PF00701">
    <property type="entry name" value="DHDPS"/>
    <property type="match status" value="1"/>
</dbReference>
<feature type="binding site" evidence="5">
    <location>
        <position position="47"/>
    </location>
    <ligand>
        <name>pyruvate</name>
        <dbReference type="ChEBI" id="CHEBI:15361"/>
    </ligand>
</feature>
<evidence type="ECO:0000256" key="4">
    <source>
        <dbReference type="PIRSR" id="PIRSR001365-1"/>
    </source>
</evidence>
<dbReference type="AlphaFoldDB" id="A0A9D1LB94"/>
<reference evidence="6" key="1">
    <citation type="submission" date="2020-10" db="EMBL/GenBank/DDBJ databases">
        <authorList>
            <person name="Gilroy R."/>
        </authorList>
    </citation>
    <scope>NUCLEOTIDE SEQUENCE</scope>
    <source>
        <strain evidence="6">ChiHcec3-11533</strain>
    </source>
</reference>
<organism evidence="6 7">
    <name type="scientific">Candidatus Pullichristensenella excrementigallinarum</name>
    <dbReference type="NCBI Taxonomy" id="2840907"/>
    <lineage>
        <taxon>Bacteria</taxon>
        <taxon>Bacillati</taxon>
        <taxon>Bacillota</taxon>
        <taxon>Clostridia</taxon>
        <taxon>Candidatus Pullichristensenella</taxon>
    </lineage>
</organism>
<keyword evidence="2 3" id="KW-0456">Lyase</keyword>
<evidence type="ECO:0000256" key="1">
    <source>
        <dbReference type="ARBA" id="ARBA00007592"/>
    </source>
</evidence>
<comment type="similarity">
    <text evidence="1 3">Belongs to the DapA family.</text>
</comment>
<dbReference type="EMBL" id="DVMU01000028">
    <property type="protein sequence ID" value="HIU33145.1"/>
    <property type="molecule type" value="Genomic_DNA"/>
</dbReference>
<dbReference type="SUPFAM" id="SSF51569">
    <property type="entry name" value="Aldolase"/>
    <property type="match status" value="1"/>
</dbReference>
<evidence type="ECO:0000256" key="5">
    <source>
        <dbReference type="PIRSR" id="PIRSR001365-2"/>
    </source>
</evidence>
<evidence type="ECO:0000256" key="3">
    <source>
        <dbReference type="PIRNR" id="PIRNR001365"/>
    </source>
</evidence>
<dbReference type="GO" id="GO:0008840">
    <property type="term" value="F:4-hydroxy-tetrahydrodipicolinate synthase activity"/>
    <property type="evidence" value="ECO:0007669"/>
    <property type="project" value="TreeGrafter"/>
</dbReference>
<dbReference type="InterPro" id="IPR002220">
    <property type="entry name" value="DapA-like"/>
</dbReference>
<accession>A0A9D1LB94</accession>
<dbReference type="PIRSF" id="PIRSF001365">
    <property type="entry name" value="DHDPS"/>
    <property type="match status" value="1"/>
</dbReference>
<evidence type="ECO:0000313" key="7">
    <source>
        <dbReference type="Proteomes" id="UP000824072"/>
    </source>
</evidence>
<feature type="active site" description="Proton donor/acceptor" evidence="4">
    <location>
        <position position="137"/>
    </location>
</feature>
<evidence type="ECO:0000256" key="2">
    <source>
        <dbReference type="ARBA" id="ARBA00023239"/>
    </source>
</evidence>
<protein>
    <submittedName>
        <fullName evidence="6">Dihydrodipicolinate synthase family protein</fullName>
    </submittedName>
</protein>
<dbReference type="PANTHER" id="PTHR12128">
    <property type="entry name" value="DIHYDRODIPICOLINATE SYNTHASE"/>
    <property type="match status" value="1"/>
</dbReference>
<dbReference type="PANTHER" id="PTHR12128:SF66">
    <property type="entry name" value="4-HYDROXY-2-OXOGLUTARATE ALDOLASE, MITOCHONDRIAL"/>
    <property type="match status" value="1"/>
</dbReference>
<feature type="binding site" evidence="5">
    <location>
        <position position="208"/>
    </location>
    <ligand>
        <name>pyruvate</name>
        <dbReference type="ChEBI" id="CHEBI:15361"/>
    </ligand>
</feature>
<dbReference type="Proteomes" id="UP000824072">
    <property type="component" value="Unassembled WGS sequence"/>
</dbReference>
<reference evidence="6" key="2">
    <citation type="journal article" date="2021" name="PeerJ">
        <title>Extensive microbial diversity within the chicken gut microbiome revealed by metagenomics and culture.</title>
        <authorList>
            <person name="Gilroy R."/>
            <person name="Ravi A."/>
            <person name="Getino M."/>
            <person name="Pursley I."/>
            <person name="Horton D.L."/>
            <person name="Alikhan N.F."/>
            <person name="Baker D."/>
            <person name="Gharbi K."/>
            <person name="Hall N."/>
            <person name="Watson M."/>
            <person name="Adriaenssens E.M."/>
            <person name="Foster-Nyarko E."/>
            <person name="Jarju S."/>
            <person name="Secka A."/>
            <person name="Antonio M."/>
            <person name="Oren A."/>
            <person name="Chaudhuri R.R."/>
            <person name="La Ragione R."/>
            <person name="Hildebrand F."/>
            <person name="Pallen M.J."/>
        </authorList>
    </citation>
    <scope>NUCLEOTIDE SEQUENCE</scope>
    <source>
        <strain evidence="6">ChiHcec3-11533</strain>
    </source>
</reference>
<proteinExistence type="inferred from homology"/>
<sequence>MKTLFGVITAMTTPFTADGQVDTEALEQQTDFLIDKGVNCLYPCGTTGEMYLMDEAERKLVAETVVRRAAGRVTVFIHCGAMHEDEVVRLCRHARAIGADGVGVVTPSYFGVNPRAMVEYYRRVCSQLPEDFPVYVYVIPQLAMNDIDFATMQQIADACPNVVGVKYSFADMRRFTEYLKVRGGKFSVVFGPDDLFLPALVMGCEGTVSGCSSCIPEPFVEIYRLFRAGEYDKARQAQLRCFDMTRVLKGGSDMSVFKNVQTLRGVRGGHVRKPLLDLPEAEVQALKEAIAPYLPKN</sequence>
<evidence type="ECO:0000313" key="6">
    <source>
        <dbReference type="EMBL" id="HIU33145.1"/>
    </source>
</evidence>
<name>A0A9D1LB94_9FIRM</name>
<dbReference type="PRINTS" id="PR00146">
    <property type="entry name" value="DHPICSNTHASE"/>
</dbReference>
<gene>
    <name evidence="6" type="ORF">IAB02_01150</name>
</gene>
<dbReference type="InterPro" id="IPR013785">
    <property type="entry name" value="Aldolase_TIM"/>
</dbReference>
<feature type="active site" description="Schiff-base intermediate with substrate" evidence="4">
    <location>
        <position position="166"/>
    </location>
</feature>
<dbReference type="CDD" id="cd00408">
    <property type="entry name" value="DHDPS-like"/>
    <property type="match status" value="1"/>
</dbReference>